<dbReference type="InterPro" id="IPR029033">
    <property type="entry name" value="His_PPase_superfam"/>
</dbReference>
<dbReference type="Proteomes" id="UP000286801">
    <property type="component" value="Unassembled WGS sequence"/>
</dbReference>
<dbReference type="AlphaFoldDB" id="A0A432G5S9"/>
<protein>
    <submittedName>
        <fullName evidence="1">Histidine phosphatase family protein</fullName>
    </submittedName>
</protein>
<dbReference type="CDD" id="cd07067">
    <property type="entry name" value="HP_PGM_like"/>
    <property type="match status" value="1"/>
</dbReference>
<dbReference type="Gene3D" id="3.40.50.1240">
    <property type="entry name" value="Phosphoglycerate mutase-like"/>
    <property type="match status" value="1"/>
</dbReference>
<dbReference type="InterPro" id="IPR013078">
    <property type="entry name" value="His_Pase_superF_clade-1"/>
</dbReference>
<evidence type="ECO:0000313" key="1">
    <source>
        <dbReference type="EMBL" id="RTZ78829.1"/>
    </source>
</evidence>
<gene>
    <name evidence="1" type="ORF">DSY97_06750</name>
</gene>
<reference evidence="1 2" key="1">
    <citation type="submission" date="2018-06" db="EMBL/GenBank/DDBJ databases">
        <title>Combined omics and stable isotope probing to characterize newly discovered Mariana Back-Arc vent microbial communities.</title>
        <authorList>
            <person name="Trembath-Reichert E."/>
            <person name="Huber J.A."/>
        </authorList>
    </citation>
    <scope>NUCLEOTIDE SEQUENCE [LARGE SCALE GENOMIC DNA]</scope>
    <source>
        <strain evidence="1">MAG 63_1</strain>
    </source>
</reference>
<organism evidence="1 2">
    <name type="scientific">SAR324 cluster bacterium</name>
    <dbReference type="NCBI Taxonomy" id="2024889"/>
    <lineage>
        <taxon>Bacteria</taxon>
        <taxon>Deltaproteobacteria</taxon>
        <taxon>SAR324 cluster</taxon>
    </lineage>
</organism>
<proteinExistence type="predicted"/>
<sequence>MDASGNSLELTLAEYAKKPFGNVIFLRHAFAPGFDANGEPDKFEIDDCSTQRNLSAIGRKQAANIGEKIFEKGIRIKTIYSSQWCRCLETAKLLKLGEVIPEPSLNSGFKGIFNKEISLLKLKEILKTLENEKEIFLMVTHYGIITAMTGIFVDSGGAVAYNSKTNEYKKILFE</sequence>
<dbReference type="EMBL" id="QNZL01000182">
    <property type="protein sequence ID" value="RTZ78829.1"/>
    <property type="molecule type" value="Genomic_DNA"/>
</dbReference>
<dbReference type="SUPFAM" id="SSF53254">
    <property type="entry name" value="Phosphoglycerate mutase-like"/>
    <property type="match status" value="1"/>
</dbReference>
<evidence type="ECO:0000313" key="2">
    <source>
        <dbReference type="Proteomes" id="UP000286801"/>
    </source>
</evidence>
<dbReference type="Pfam" id="PF00300">
    <property type="entry name" value="His_Phos_1"/>
    <property type="match status" value="1"/>
</dbReference>
<comment type="caution">
    <text evidence="1">The sequence shown here is derived from an EMBL/GenBank/DDBJ whole genome shotgun (WGS) entry which is preliminary data.</text>
</comment>
<name>A0A432G5S9_9DELT</name>
<accession>A0A432G5S9</accession>